<dbReference type="Pfam" id="PF00567">
    <property type="entry name" value="TUDOR"/>
    <property type="match status" value="2"/>
</dbReference>
<feature type="region of interest" description="Disordered" evidence="2">
    <location>
        <begin position="1208"/>
        <end position="1290"/>
    </location>
</feature>
<feature type="compositionally biased region" description="Basic and acidic residues" evidence="2">
    <location>
        <begin position="867"/>
        <end position="894"/>
    </location>
</feature>
<dbReference type="InterPro" id="IPR000504">
    <property type="entry name" value="RRM_dom"/>
</dbReference>
<dbReference type="Gene3D" id="2.40.50.90">
    <property type="match status" value="1"/>
</dbReference>
<dbReference type="CDD" id="cd20379">
    <property type="entry name" value="Tudor_dTUD-like"/>
    <property type="match status" value="1"/>
</dbReference>
<keyword evidence="1" id="KW-0694">RNA-binding</keyword>
<dbReference type="SMART" id="SM00360">
    <property type="entry name" value="RRM"/>
    <property type="match status" value="1"/>
</dbReference>
<dbReference type="Proteomes" id="UP000007879">
    <property type="component" value="Unassembled WGS sequence"/>
</dbReference>
<proteinExistence type="predicted"/>
<dbReference type="CDD" id="cd19757">
    <property type="entry name" value="Bbox1"/>
    <property type="match status" value="1"/>
</dbReference>
<feature type="compositionally biased region" description="Polar residues" evidence="2">
    <location>
        <begin position="1274"/>
        <end position="1283"/>
    </location>
</feature>
<evidence type="ECO:0000256" key="1">
    <source>
        <dbReference type="PROSITE-ProRule" id="PRU00176"/>
    </source>
</evidence>
<dbReference type="KEGG" id="aqu:100631754"/>
<dbReference type="InterPro" id="IPR035437">
    <property type="entry name" value="SNase_OB-fold_sf"/>
</dbReference>
<organism evidence="5 6">
    <name type="scientific">Amphimedon queenslandica</name>
    <name type="common">Sponge</name>
    <dbReference type="NCBI Taxonomy" id="400682"/>
    <lineage>
        <taxon>Eukaryota</taxon>
        <taxon>Metazoa</taxon>
        <taxon>Porifera</taxon>
        <taxon>Demospongiae</taxon>
        <taxon>Heteroscleromorpha</taxon>
        <taxon>Haplosclerida</taxon>
        <taxon>Niphatidae</taxon>
        <taxon>Amphimedon</taxon>
    </lineage>
</organism>
<evidence type="ECO:0000259" key="3">
    <source>
        <dbReference type="PROSITE" id="PS50102"/>
    </source>
</evidence>
<dbReference type="GO" id="GO:0003723">
    <property type="term" value="F:RNA binding"/>
    <property type="evidence" value="ECO:0007669"/>
    <property type="project" value="UniProtKB-UniRule"/>
</dbReference>
<dbReference type="CDD" id="cd00590">
    <property type="entry name" value="RRM_SF"/>
    <property type="match status" value="1"/>
</dbReference>
<name>A0AAN0JJG8_AMPQE</name>
<feature type="region of interest" description="Disordered" evidence="2">
    <location>
        <begin position="1"/>
        <end position="22"/>
    </location>
</feature>
<dbReference type="PROSITE" id="PS50304">
    <property type="entry name" value="TUDOR"/>
    <property type="match status" value="2"/>
</dbReference>
<feature type="compositionally biased region" description="Polar residues" evidence="2">
    <location>
        <begin position="709"/>
        <end position="722"/>
    </location>
</feature>
<dbReference type="GO" id="GO:0043186">
    <property type="term" value="C:P granule"/>
    <property type="evidence" value="ECO:0007669"/>
    <property type="project" value="TreeGrafter"/>
</dbReference>
<dbReference type="InterPro" id="IPR012677">
    <property type="entry name" value="Nucleotide-bd_a/b_plait_sf"/>
</dbReference>
<dbReference type="GO" id="GO:0030719">
    <property type="term" value="P:P granule organization"/>
    <property type="evidence" value="ECO:0007669"/>
    <property type="project" value="TreeGrafter"/>
</dbReference>
<sequence length="1493" mass="163465">MEVSAATPVPLSPSPPLPLDMYSSMDTTNLSTIEEETPCEQCKAAVASVECRGCLMDGEPFYYCKSCSDMIHVGNRKCSHPLTHLVHVDELKRNMKATLDLVEKSYETDKASIAKAEELKADVVTRSENLTAECKYLFSDLRTLLDNKEKELINYFESKHKEGLELASAEKEKCESRIVLSGQMKEDLKQLIELPVEEFKEQVLTVIPEVNNMEGVFNASNESSLLKLESLLSQLSFLPDTNNLKSFILSYCVPYRPEWNEGDSVLVVAPALNVDSNGHFWLQEPSTPAVLGHLSLISQTLTNMANSRRVRSTDTQFSQGDICAAFYPRDSQWHRAYIEKVMSKDHEQKMLVRYLDYGNTEELYHDCLMALPSRMKEYPFQCRRCKFSDDITVQLKTCREAKWKYSDLAAANSMTAIILEKSVVPEAHIALFTIQLFIDDVDIGERVLEVVKDVAARKKEPYPMMCKDIRYIDKAPPIESDSAHASTPPPFDVLALLDTYETGQAESGADTKSKGTDQQGTGQQGTDQQGTDPQGTDQRGTDQQGSESDKTNTAEVGLVVEAPPTESIEDDIVIETTDVATGLLEVSGASDNEATGQLSADSKDDMGVVPMELVTSNSSFSSVDEKGIDGVKPDINTDLNTDLNTDINASEVTNGVALTDAPPTNLIDESVPAKTEIDIDDNDNVDLKSVDTGVNITDNADSTDRKSSVDSNTDTTIVNEGTDTNDDTITEMNPDLLPSVAAVTNLKDNKEEHTPPATSTGPEAAAKDKETITVHYAAGQNTTEQTTAANSLVEDNTGSSNTGLMNDSPTTTECIPIPIATNVQTVPVANEGSHFNEEAPSLIANHLISTPLVHDHSSVSSSPLDSTSKKDVESDSHTLISDADHESDFGDEKKRQKIKRSFTHRSNNKLSLPTDSDTTADDTDSVSQASPLKTTPPTKSLPKLTLDLSSQLAAEEVGGVTCNPDSTVYHPLIVEGAKLSVIINSGLDSSGYFWCQISLDDVETDIYAKLFDKLQEHAESKGQYTPVFFNPGDLCLAVFSEDGLWYRSKVEAIGEENTLSLRFMDYGNCESVPVTNVMALKSTFKALPFQAFRCCLSDKEKTTFTRQECHRFDNIIQDSSSATAVVESVLDSVVYVKILIDKEGKEVDLLSSVSTSKSRSYSFEMTPEEENVEGLTWAERTDRDLYTHSDSDVFLKSNAAAPKVGGERVCAGTDIDDPWNSETESRTLTLNKKSPLPKRKDSFEKRGRASNMREPIKSSVATATRSSAPLAPNGSPTPLSTAADTKKPLKNRAVVNTSGIAKYLGRDDKKVVLARRDVEEKNGKQGLLGSPPPRTVWNIDAAPKSLPTRQRTLSGSTTDSTASTDRRTTFESSSAEPQSKGGRGRGRGGPRRGGASVAGRDTAHIPDTQDIVSLFVKNIPSSYSIQDIIDGFSPFGKVYDVRRLPHKGKRGEKIHYVDMLRPNAMKAIKGLDGFKVPSATRGLFVRLDYQFEK</sequence>
<feature type="compositionally biased region" description="Basic and acidic residues" evidence="2">
    <location>
        <begin position="1238"/>
        <end position="1247"/>
    </location>
</feature>
<feature type="region of interest" description="Disordered" evidence="2">
    <location>
        <begin position="1321"/>
        <end position="1403"/>
    </location>
</feature>
<protein>
    <recommendedName>
        <fullName evidence="7">Tudor domain-containing protein</fullName>
    </recommendedName>
</protein>
<feature type="domain" description="RRM" evidence="3">
    <location>
        <begin position="1412"/>
        <end position="1492"/>
    </location>
</feature>
<dbReference type="GO" id="GO:0007283">
    <property type="term" value="P:spermatogenesis"/>
    <property type="evidence" value="ECO:0007669"/>
    <property type="project" value="TreeGrafter"/>
</dbReference>
<dbReference type="InterPro" id="IPR035979">
    <property type="entry name" value="RBD_domain_sf"/>
</dbReference>
<dbReference type="PROSITE" id="PS50102">
    <property type="entry name" value="RRM"/>
    <property type="match status" value="1"/>
</dbReference>
<evidence type="ECO:0000313" key="6">
    <source>
        <dbReference type="Proteomes" id="UP000007879"/>
    </source>
</evidence>
<dbReference type="EnsemblMetazoa" id="XM_020001377.1">
    <property type="protein sequence ID" value="XP_019856936.1"/>
    <property type="gene ID" value="LOC100631754"/>
</dbReference>
<evidence type="ECO:0000259" key="4">
    <source>
        <dbReference type="PROSITE" id="PS50304"/>
    </source>
</evidence>
<evidence type="ECO:0008006" key="7">
    <source>
        <dbReference type="Google" id="ProtNLM"/>
    </source>
</evidence>
<dbReference type="InterPro" id="IPR050621">
    <property type="entry name" value="Tudor_domain_containing"/>
</dbReference>
<feature type="compositionally biased region" description="Basic residues" evidence="2">
    <location>
        <begin position="895"/>
        <end position="907"/>
    </location>
</feature>
<feature type="compositionally biased region" description="Polar residues" evidence="2">
    <location>
        <begin position="1220"/>
        <end position="1232"/>
    </location>
</feature>
<accession>A0AAN0JJG8</accession>
<evidence type="ECO:0000256" key="2">
    <source>
        <dbReference type="SAM" id="MobiDB-lite"/>
    </source>
</evidence>
<feature type="region of interest" description="Disordered" evidence="2">
    <location>
        <begin position="854"/>
        <end position="943"/>
    </location>
</feature>
<dbReference type="Gene3D" id="3.30.70.330">
    <property type="match status" value="1"/>
</dbReference>
<keyword evidence="6" id="KW-1185">Reference proteome</keyword>
<feature type="compositionally biased region" description="Low complexity" evidence="2">
    <location>
        <begin position="1352"/>
        <end position="1363"/>
    </location>
</feature>
<gene>
    <name evidence="5" type="primary">100631754</name>
</gene>
<dbReference type="InterPro" id="IPR002999">
    <property type="entry name" value="Tudor"/>
</dbReference>
<dbReference type="SMART" id="SM00333">
    <property type="entry name" value="TUDOR"/>
    <property type="match status" value="2"/>
</dbReference>
<feature type="domain" description="Tudor" evidence="4">
    <location>
        <begin position="1028"/>
        <end position="1087"/>
    </location>
</feature>
<dbReference type="FunFam" id="2.30.30.140:FF:000018">
    <property type="entry name" value="Serine/threonine-protein kinase 31"/>
    <property type="match status" value="1"/>
</dbReference>
<feature type="compositionally biased region" description="Low complexity" evidence="2">
    <location>
        <begin position="925"/>
        <end position="943"/>
    </location>
</feature>
<reference evidence="6" key="1">
    <citation type="journal article" date="2010" name="Nature">
        <title>The Amphimedon queenslandica genome and the evolution of animal complexity.</title>
        <authorList>
            <person name="Srivastava M."/>
            <person name="Simakov O."/>
            <person name="Chapman J."/>
            <person name="Fahey B."/>
            <person name="Gauthier M.E."/>
            <person name="Mitros T."/>
            <person name="Richards G.S."/>
            <person name="Conaco C."/>
            <person name="Dacre M."/>
            <person name="Hellsten U."/>
            <person name="Larroux C."/>
            <person name="Putnam N.H."/>
            <person name="Stanke M."/>
            <person name="Adamska M."/>
            <person name="Darling A."/>
            <person name="Degnan S.M."/>
            <person name="Oakley T.H."/>
            <person name="Plachetzki D.C."/>
            <person name="Zhai Y."/>
            <person name="Adamski M."/>
            <person name="Calcino A."/>
            <person name="Cummins S.F."/>
            <person name="Goodstein D.M."/>
            <person name="Harris C."/>
            <person name="Jackson D.J."/>
            <person name="Leys S.P."/>
            <person name="Shu S."/>
            <person name="Woodcroft B.J."/>
            <person name="Vervoort M."/>
            <person name="Kosik K.S."/>
            <person name="Manning G."/>
            <person name="Degnan B.M."/>
            <person name="Rokhsar D.S."/>
        </authorList>
    </citation>
    <scope>NUCLEOTIDE SEQUENCE [LARGE SCALE GENOMIC DNA]</scope>
</reference>
<evidence type="ECO:0000313" key="5">
    <source>
        <dbReference type="EnsemblMetazoa" id="XP_019856936.1"/>
    </source>
</evidence>
<dbReference type="PANTHER" id="PTHR22948:SF29">
    <property type="entry name" value="FI02030P-RELATED"/>
    <property type="match status" value="1"/>
</dbReference>
<feature type="region of interest" description="Disordered" evidence="2">
    <location>
        <begin position="699"/>
        <end position="732"/>
    </location>
</feature>
<reference evidence="5" key="2">
    <citation type="submission" date="2024-06" db="UniProtKB">
        <authorList>
            <consortium name="EnsemblMetazoa"/>
        </authorList>
    </citation>
    <scope>IDENTIFICATION</scope>
</reference>
<dbReference type="PANTHER" id="PTHR22948">
    <property type="entry name" value="TUDOR DOMAIN CONTAINING PROTEIN"/>
    <property type="match status" value="1"/>
</dbReference>
<feature type="domain" description="Tudor" evidence="4">
    <location>
        <begin position="316"/>
        <end position="378"/>
    </location>
</feature>
<dbReference type="SUPFAM" id="SSF54928">
    <property type="entry name" value="RNA-binding domain, RBD"/>
    <property type="match status" value="1"/>
</dbReference>
<feature type="region of interest" description="Disordered" evidence="2">
    <location>
        <begin position="504"/>
        <end position="566"/>
    </location>
</feature>
<dbReference type="SUPFAM" id="SSF63748">
    <property type="entry name" value="Tudor/PWWP/MBT"/>
    <property type="match status" value="2"/>
</dbReference>
<feature type="compositionally biased region" description="Low complexity" evidence="2">
    <location>
        <begin position="516"/>
        <end position="545"/>
    </location>
</feature>
<dbReference type="Gene3D" id="2.30.30.140">
    <property type="match status" value="2"/>
</dbReference>